<proteinExistence type="inferred from homology"/>
<dbReference type="PANTHER" id="PTHR12999">
    <property type="entry name" value="ZINC FINGER RAN-BINDING DOMAIN-CONTAINING PROTEIN 2 ZRANB2-RELATED"/>
    <property type="match status" value="1"/>
</dbReference>
<evidence type="ECO:0000256" key="8">
    <source>
        <dbReference type="ARBA" id="ARBA00022884"/>
    </source>
</evidence>
<dbReference type="SMART" id="SM00547">
    <property type="entry name" value="ZnF_RBZ"/>
    <property type="match status" value="2"/>
</dbReference>
<evidence type="ECO:0000259" key="13">
    <source>
        <dbReference type="PROSITE" id="PS50199"/>
    </source>
</evidence>
<evidence type="ECO:0000256" key="6">
    <source>
        <dbReference type="ARBA" id="ARBA00022771"/>
    </source>
</evidence>
<reference evidence="14 15" key="1">
    <citation type="submission" date="2013-02" db="EMBL/GenBank/DDBJ databases">
        <title>The Genome Annotation of Plasmodium falciparum Tanzania (2000708).</title>
        <authorList>
            <consortium name="The Broad Institute Genome Sequencing Platform"/>
            <consortium name="The Broad Institute Genome Sequencing Center for Infectious Disease"/>
            <person name="Neafsey D."/>
            <person name="Hoffman S."/>
            <person name="Volkman S."/>
            <person name="Rosenthal P."/>
            <person name="Walker B."/>
            <person name="Young S.K."/>
            <person name="Zeng Q."/>
            <person name="Gargeya S."/>
            <person name="Fitzgerald M."/>
            <person name="Haas B."/>
            <person name="Abouelleil A."/>
            <person name="Allen A.W."/>
            <person name="Alvarado L."/>
            <person name="Arachchi H.M."/>
            <person name="Berlin A.M."/>
            <person name="Chapman S.B."/>
            <person name="Gainer-Dewar J."/>
            <person name="Goldberg J."/>
            <person name="Griggs A."/>
            <person name="Gujja S."/>
            <person name="Hansen M."/>
            <person name="Howarth C."/>
            <person name="Imamovic A."/>
            <person name="Ireland A."/>
            <person name="Larimer J."/>
            <person name="McCowan C."/>
            <person name="Murphy C."/>
            <person name="Pearson M."/>
            <person name="Poon T.W."/>
            <person name="Priest M."/>
            <person name="Roberts A."/>
            <person name="Saif S."/>
            <person name="Shea T."/>
            <person name="Sisk P."/>
            <person name="Sykes S."/>
            <person name="Wortman J."/>
            <person name="Nusbaum C."/>
            <person name="Birren B."/>
        </authorList>
    </citation>
    <scope>NUCLEOTIDE SEQUENCE [LARGE SCALE GENOMIC DNA]</scope>
    <source>
        <strain evidence="15">Tanzania (2000708)</strain>
    </source>
</reference>
<dbReference type="GO" id="GO:0003723">
    <property type="term" value="F:RNA binding"/>
    <property type="evidence" value="ECO:0007669"/>
    <property type="project" value="UniProtKB-KW"/>
</dbReference>
<dbReference type="Pfam" id="PF00641">
    <property type="entry name" value="Zn_ribbon_RanBP"/>
    <property type="match status" value="2"/>
</dbReference>
<evidence type="ECO:0000256" key="2">
    <source>
        <dbReference type="ARBA" id="ARBA00017543"/>
    </source>
</evidence>
<sequence length="216" mass="26040">MDNHKYIDKSKSGDWICTDENCRNVNFSKRTHCNRCNRVRPKSIGKNTKNIFFKSNDWKCDDCGNINWAKREKCNICSKSRYTKILNEHKNNKEIRTGKGGGHYDIQHNNEKRVHDSEDEEYDEFGRKKKKKIKTGISCISQCIVITDKYDRSNKYDDKYDRSNKYDDKYDRSNKYDDKYDRPNKYDDKYDRSNKYDDKYDNSNKYYDKPNKHGKD</sequence>
<feature type="domain" description="RanBP2-type" evidence="13">
    <location>
        <begin position="11"/>
        <end position="42"/>
    </location>
</feature>
<keyword evidence="6 11" id="KW-0863">Zinc-finger</keyword>
<comment type="similarity">
    <text evidence="10">Belongs to the ZRANB2 family.</text>
</comment>
<dbReference type="Proteomes" id="UP000030708">
    <property type="component" value="Unassembled WGS sequence"/>
</dbReference>
<evidence type="ECO:0000256" key="10">
    <source>
        <dbReference type="ARBA" id="ARBA00025731"/>
    </source>
</evidence>
<dbReference type="EMBL" id="KI926305">
    <property type="protein sequence ID" value="ETW38516.1"/>
    <property type="molecule type" value="Genomic_DNA"/>
</dbReference>
<dbReference type="GO" id="GO:0008270">
    <property type="term" value="F:zinc ion binding"/>
    <property type="evidence" value="ECO:0007669"/>
    <property type="project" value="UniProtKB-KW"/>
</dbReference>
<evidence type="ECO:0000256" key="7">
    <source>
        <dbReference type="ARBA" id="ARBA00022833"/>
    </source>
</evidence>
<feature type="domain" description="RanBP2-type" evidence="13">
    <location>
        <begin position="54"/>
        <end position="83"/>
    </location>
</feature>
<keyword evidence="8" id="KW-0694">RNA-binding</keyword>
<dbReference type="PIRSF" id="PIRSF037956">
    <property type="entry name" value="UCP037956_ZnF_Ran"/>
    <property type="match status" value="1"/>
</dbReference>
<organism evidence="14 15">
    <name type="scientific">Plasmodium falciparum Tanzania</name>
    <name type="common">2000708</name>
    <dbReference type="NCBI Taxonomy" id="1036725"/>
    <lineage>
        <taxon>Eukaryota</taxon>
        <taxon>Sar</taxon>
        <taxon>Alveolata</taxon>
        <taxon>Apicomplexa</taxon>
        <taxon>Aconoidasida</taxon>
        <taxon>Haemosporida</taxon>
        <taxon>Plasmodiidae</taxon>
        <taxon>Plasmodium</taxon>
        <taxon>Plasmodium (Laverania)</taxon>
    </lineage>
</organism>
<dbReference type="InterPro" id="IPR017337">
    <property type="entry name" value="ZRANB2"/>
</dbReference>
<evidence type="ECO:0000313" key="14">
    <source>
        <dbReference type="EMBL" id="ETW38516.1"/>
    </source>
</evidence>
<accession>A0A024WE79</accession>
<dbReference type="GO" id="GO:0006396">
    <property type="term" value="P:RNA processing"/>
    <property type="evidence" value="ECO:0007669"/>
    <property type="project" value="InterPro"/>
</dbReference>
<evidence type="ECO:0000256" key="12">
    <source>
        <dbReference type="SAM" id="MobiDB-lite"/>
    </source>
</evidence>
<dbReference type="SUPFAM" id="SSF90209">
    <property type="entry name" value="Ran binding protein zinc finger-like"/>
    <property type="match status" value="2"/>
</dbReference>
<keyword evidence="5" id="KW-0677">Repeat</keyword>
<feature type="region of interest" description="Disordered" evidence="12">
    <location>
        <begin position="156"/>
        <end position="216"/>
    </location>
</feature>
<reference evidence="14 15" key="2">
    <citation type="submission" date="2013-02" db="EMBL/GenBank/DDBJ databases">
        <title>The Genome Sequence of Plasmodium falciparum Tanzania (2000708).</title>
        <authorList>
            <consortium name="The Broad Institute Genome Sequencing Platform"/>
            <consortium name="The Broad Institute Genome Sequencing Center for Infectious Disease"/>
            <person name="Neafsey D."/>
            <person name="Cheeseman I."/>
            <person name="Volkman S."/>
            <person name="Adams J."/>
            <person name="Walker B."/>
            <person name="Young S.K."/>
            <person name="Zeng Q."/>
            <person name="Gargeya S."/>
            <person name="Fitzgerald M."/>
            <person name="Haas B."/>
            <person name="Abouelleil A."/>
            <person name="Alvarado L."/>
            <person name="Arachchi H.M."/>
            <person name="Berlin A.M."/>
            <person name="Chapman S.B."/>
            <person name="Dewar J."/>
            <person name="Goldberg J."/>
            <person name="Griggs A."/>
            <person name="Gujja S."/>
            <person name="Hansen M."/>
            <person name="Howarth C."/>
            <person name="Imamovic A."/>
            <person name="Larimer J."/>
            <person name="McCowan C."/>
            <person name="Murphy C."/>
            <person name="Neiman D."/>
            <person name="Pearson M."/>
            <person name="Priest M."/>
            <person name="Roberts A."/>
            <person name="Saif S."/>
            <person name="Shea T."/>
            <person name="Sisk P."/>
            <person name="Sykes S."/>
            <person name="Wortman J."/>
            <person name="Nusbaum C."/>
            <person name="Birren B."/>
        </authorList>
    </citation>
    <scope>NUCLEOTIDE SEQUENCE [LARGE SCALE GENOMIC DNA]</scope>
    <source>
        <strain evidence="15">Tanzania (2000708)</strain>
    </source>
</reference>
<dbReference type="Gene3D" id="4.10.1060.10">
    <property type="entry name" value="Zinc finger, RanBP2-type"/>
    <property type="match status" value="2"/>
</dbReference>
<dbReference type="OrthoDB" id="376896at2759"/>
<evidence type="ECO:0000256" key="5">
    <source>
        <dbReference type="ARBA" id="ARBA00022737"/>
    </source>
</evidence>
<feature type="region of interest" description="Disordered" evidence="12">
    <location>
        <begin position="93"/>
        <end position="121"/>
    </location>
</feature>
<evidence type="ECO:0000313" key="15">
    <source>
        <dbReference type="Proteomes" id="UP000030708"/>
    </source>
</evidence>
<feature type="compositionally biased region" description="Basic and acidic residues" evidence="12">
    <location>
        <begin position="105"/>
        <end position="116"/>
    </location>
</feature>
<keyword evidence="7" id="KW-0862">Zinc</keyword>
<dbReference type="InterPro" id="IPR036443">
    <property type="entry name" value="Znf_RanBP2_sf"/>
</dbReference>
<evidence type="ECO:0000256" key="3">
    <source>
        <dbReference type="ARBA" id="ARBA00022553"/>
    </source>
</evidence>
<dbReference type="PROSITE" id="PS50199">
    <property type="entry name" value="ZF_RANBP2_2"/>
    <property type="match status" value="2"/>
</dbReference>
<protein>
    <recommendedName>
        <fullName evidence="2">Zinc finger Ran-binding domain-containing protein 2</fullName>
    </recommendedName>
</protein>
<keyword evidence="4" id="KW-0479">Metal-binding</keyword>
<evidence type="ECO:0000256" key="1">
    <source>
        <dbReference type="ARBA" id="ARBA00004123"/>
    </source>
</evidence>
<dbReference type="InterPro" id="IPR001876">
    <property type="entry name" value="Znf_RanBP2"/>
</dbReference>
<keyword evidence="3" id="KW-0597">Phosphoprotein</keyword>
<evidence type="ECO:0000256" key="11">
    <source>
        <dbReference type="PROSITE-ProRule" id="PRU00322"/>
    </source>
</evidence>
<dbReference type="PROSITE" id="PS01358">
    <property type="entry name" value="ZF_RANBP2_1"/>
    <property type="match status" value="2"/>
</dbReference>
<keyword evidence="9" id="KW-0539">Nucleus</keyword>
<dbReference type="GO" id="GO:0005634">
    <property type="term" value="C:nucleus"/>
    <property type="evidence" value="ECO:0007669"/>
    <property type="project" value="UniProtKB-SubCell"/>
</dbReference>
<name>A0A024WE79_PLAFA</name>
<comment type="subcellular location">
    <subcellularLocation>
        <location evidence="1">Nucleus</location>
    </subcellularLocation>
</comment>
<evidence type="ECO:0000256" key="4">
    <source>
        <dbReference type="ARBA" id="ARBA00022723"/>
    </source>
</evidence>
<evidence type="ECO:0000256" key="9">
    <source>
        <dbReference type="ARBA" id="ARBA00023242"/>
    </source>
</evidence>
<dbReference type="PANTHER" id="PTHR12999:SF17">
    <property type="entry name" value="ZINC FINGER RAN-BINDING DOMAIN-CONTAINING PROTEIN 2"/>
    <property type="match status" value="1"/>
</dbReference>
<dbReference type="AlphaFoldDB" id="A0A024WE79"/>
<gene>
    <name evidence="14" type="ORF">PFTANZ_00780</name>
</gene>